<evidence type="ECO:0000313" key="8">
    <source>
        <dbReference type="EMBL" id="APJ03479.1"/>
    </source>
</evidence>
<feature type="domain" description="Histidine kinase" evidence="6">
    <location>
        <begin position="247"/>
        <end position="462"/>
    </location>
</feature>
<dbReference type="PANTHER" id="PTHR43547">
    <property type="entry name" value="TWO-COMPONENT HISTIDINE KINASE"/>
    <property type="match status" value="1"/>
</dbReference>
<dbReference type="SUPFAM" id="SSF52172">
    <property type="entry name" value="CheY-like"/>
    <property type="match status" value="1"/>
</dbReference>
<keyword evidence="5" id="KW-0472">Membrane</keyword>
<dbReference type="AlphaFoldDB" id="A0A1L4CZV5"/>
<dbReference type="InterPro" id="IPR036890">
    <property type="entry name" value="HATPase_C_sf"/>
</dbReference>
<dbReference type="SUPFAM" id="SSF55874">
    <property type="entry name" value="ATPase domain of HSP90 chaperone/DNA topoisomerase II/histidine kinase"/>
    <property type="match status" value="1"/>
</dbReference>
<evidence type="ECO:0000256" key="3">
    <source>
        <dbReference type="ARBA" id="ARBA00022553"/>
    </source>
</evidence>
<feature type="domain" description="Response regulatory" evidence="7">
    <location>
        <begin position="520"/>
        <end position="641"/>
    </location>
</feature>
<dbReference type="InterPro" id="IPR003661">
    <property type="entry name" value="HisK_dim/P_dom"/>
</dbReference>
<dbReference type="PROSITE" id="PS50110">
    <property type="entry name" value="RESPONSE_REGULATORY"/>
    <property type="match status" value="1"/>
</dbReference>
<dbReference type="PROSITE" id="PS50109">
    <property type="entry name" value="HIS_KIN"/>
    <property type="match status" value="1"/>
</dbReference>
<evidence type="ECO:0000256" key="4">
    <source>
        <dbReference type="PROSITE-ProRule" id="PRU00169"/>
    </source>
</evidence>
<dbReference type="InterPro" id="IPR011006">
    <property type="entry name" value="CheY-like_superfamily"/>
</dbReference>
<evidence type="ECO:0000259" key="7">
    <source>
        <dbReference type="PROSITE" id="PS50110"/>
    </source>
</evidence>
<feature type="modified residue" description="4-aspartylphosphate" evidence="4">
    <location>
        <position position="574"/>
    </location>
</feature>
<feature type="transmembrane region" description="Helical" evidence="5">
    <location>
        <begin position="152"/>
        <end position="172"/>
    </location>
</feature>
<keyword evidence="3 4" id="KW-0597">Phosphoprotein</keyword>
<name>A0A1L4CZV5_9BACT</name>
<dbReference type="PANTHER" id="PTHR43547:SF2">
    <property type="entry name" value="HYBRID SIGNAL TRANSDUCTION HISTIDINE KINASE C"/>
    <property type="match status" value="1"/>
</dbReference>
<dbReference type="RefSeq" id="WP_148697214.1">
    <property type="nucleotide sequence ID" value="NZ_CP017834.1"/>
</dbReference>
<dbReference type="Proteomes" id="UP000184731">
    <property type="component" value="Chromosome"/>
</dbReference>
<dbReference type="CDD" id="cd00156">
    <property type="entry name" value="REC"/>
    <property type="match status" value="1"/>
</dbReference>
<gene>
    <name evidence="8" type="ORF">AXG55_05990</name>
</gene>
<organism evidence="8 9">
    <name type="scientific">Silvanigrella aquatica</name>
    <dbReference type="NCBI Taxonomy" id="1915309"/>
    <lineage>
        <taxon>Bacteria</taxon>
        <taxon>Pseudomonadati</taxon>
        <taxon>Bdellovibrionota</taxon>
        <taxon>Oligoflexia</taxon>
        <taxon>Silvanigrellales</taxon>
        <taxon>Silvanigrellaceae</taxon>
        <taxon>Silvanigrella</taxon>
    </lineage>
</organism>
<protein>
    <recommendedName>
        <fullName evidence="2">histidine kinase</fullName>
        <ecNumber evidence="2">2.7.13.3</ecNumber>
    </recommendedName>
</protein>
<dbReference type="GO" id="GO:0000155">
    <property type="term" value="F:phosphorelay sensor kinase activity"/>
    <property type="evidence" value="ECO:0007669"/>
    <property type="project" value="InterPro"/>
</dbReference>
<dbReference type="EC" id="2.7.13.3" evidence="2"/>
<evidence type="ECO:0000256" key="5">
    <source>
        <dbReference type="SAM" id="Phobius"/>
    </source>
</evidence>
<comment type="catalytic activity">
    <reaction evidence="1">
        <text>ATP + protein L-histidine = ADP + protein N-phospho-L-histidine.</text>
        <dbReference type="EC" id="2.7.13.3"/>
    </reaction>
</comment>
<evidence type="ECO:0000313" key="9">
    <source>
        <dbReference type="Proteomes" id="UP000184731"/>
    </source>
</evidence>
<accession>A0A1L4CZV5</accession>
<dbReference type="CDD" id="cd00082">
    <property type="entry name" value="HisKA"/>
    <property type="match status" value="1"/>
</dbReference>
<dbReference type="Pfam" id="PF02518">
    <property type="entry name" value="HATPase_c"/>
    <property type="match status" value="1"/>
</dbReference>
<dbReference type="OrthoDB" id="5290057at2"/>
<feature type="transmembrane region" description="Helical" evidence="5">
    <location>
        <begin position="16"/>
        <end position="39"/>
    </location>
</feature>
<dbReference type="EMBL" id="CP017834">
    <property type="protein sequence ID" value="APJ03479.1"/>
    <property type="molecule type" value="Genomic_DNA"/>
</dbReference>
<dbReference type="Pfam" id="PF00072">
    <property type="entry name" value="Response_reg"/>
    <property type="match status" value="1"/>
</dbReference>
<dbReference type="STRING" id="1915309.AXG55_05990"/>
<reference evidence="8 9" key="1">
    <citation type="submission" date="2016-10" db="EMBL/GenBank/DDBJ databases">
        <title>Silvanigrella aquatica sp. nov., isolated from a freshwater lake located in the Black Forest, Germany, description of Silvanigrellaceae fam. nov., Silvanigrellales ord. nov., reclassification of the order Bdellovibrionales in the class Oligoflexia, reclassification of the families Bacteriovoracaceae and Halobacteriovoraceae in the new order Bacteriovoracales ord. nov., and reclassification of the family Pseudobacteriovoracaceae in the order Oligoflexiales.</title>
        <authorList>
            <person name="Hahn M.W."/>
            <person name="Schmidt J."/>
            <person name="Koll U."/>
            <person name="Rohde M."/>
            <person name="Verbag S."/>
            <person name="Pitt A."/>
            <person name="Nakai R."/>
            <person name="Naganuma T."/>
            <person name="Lang E."/>
        </authorList>
    </citation>
    <scope>NUCLEOTIDE SEQUENCE [LARGE SCALE GENOMIC DNA]</scope>
    <source>
        <strain evidence="8 9">MWH-Nonnen-W8red</strain>
    </source>
</reference>
<dbReference type="PROSITE" id="PS51257">
    <property type="entry name" value="PROKAR_LIPOPROTEIN"/>
    <property type="match status" value="1"/>
</dbReference>
<dbReference type="SMART" id="SM00387">
    <property type="entry name" value="HATPase_c"/>
    <property type="match status" value="1"/>
</dbReference>
<dbReference type="Gene3D" id="3.30.565.10">
    <property type="entry name" value="Histidine kinase-like ATPase, C-terminal domain"/>
    <property type="match status" value="1"/>
</dbReference>
<evidence type="ECO:0000256" key="2">
    <source>
        <dbReference type="ARBA" id="ARBA00012438"/>
    </source>
</evidence>
<proteinExistence type="predicted"/>
<dbReference type="InterPro" id="IPR005467">
    <property type="entry name" value="His_kinase_dom"/>
</dbReference>
<dbReference type="PRINTS" id="PR00344">
    <property type="entry name" value="BCTRLSENSOR"/>
</dbReference>
<evidence type="ECO:0000256" key="1">
    <source>
        <dbReference type="ARBA" id="ARBA00000085"/>
    </source>
</evidence>
<dbReference type="KEGG" id="saqi:AXG55_05990"/>
<dbReference type="Gene3D" id="3.40.50.2300">
    <property type="match status" value="1"/>
</dbReference>
<keyword evidence="9" id="KW-1185">Reference proteome</keyword>
<dbReference type="InterPro" id="IPR004358">
    <property type="entry name" value="Sig_transdc_His_kin-like_C"/>
</dbReference>
<keyword evidence="5" id="KW-0812">Transmembrane</keyword>
<sequence>MKTLKNYIYSQSKKQIRFVICTFIVLISMGCFFVNWFIYTKTPKDIINSLSNGIGNSIVLGDFFSIQKEFSSLIESKAFDQIILKIHPHYKPNEEIEISNIGKKIISSEHEFILNKFIMENLIDIYYYKKFEILLNGNENIGNIYIAKKIDLLFILSLYCILLFISLIIFIITKRNITNTYRNIASPIFEIESAINNKTNLEKKNLEFIEFKNLYSKIIESQEEIKKSQDDKLKIAELSAITSTIQMLAHDVRQPFSRLKMSLELLKKSKSHEDITKHLISISINTNRDILRVEYFLNEMLQGRNNDVLKIEEASLLKIISNVLKICFDIHNNSDISIEYDFLHSHKIKADIQKLERVFSNIVMNAIQAIPNKKGKIWIFTKDVIIDNTNYIEICLGNNNSYIEDEDIDKIFDLFFTKGKRKGTGLGLAISKQIIQNHGGNIYCKSCKEKGVEFFIYLPTHSLESEINYNEFYFPNSSKLYENKLYYQEEEFYSLYEKEAIKIENKILKLIHLSKKKTYSIFILEDDPNYLQGIISIFDDFKELSSYFKIHSFDNYNEAIENYTKISPEFLICDIDLNDNQKNGFDFIKKIREEDTLVKTCVHSNRFIKDDISLSAHVNSDFFIPKPMTGYQMLNFLYSYFIKYEAELDTWEIIPHLNPNKDKMALILDDDKFYLELWKEFMNDINLFTFHCPETMYDFLRSNISNKEKISCIISDFYIDDNITIVDLNLSQKIKEIGYDCPLFVCTNAGLDKKYLNDFDGILKKMPCSFSEIQSKFKDKFCS</sequence>
<evidence type="ECO:0000259" key="6">
    <source>
        <dbReference type="PROSITE" id="PS50109"/>
    </source>
</evidence>
<keyword evidence="5" id="KW-1133">Transmembrane helix</keyword>
<dbReference type="InterPro" id="IPR001789">
    <property type="entry name" value="Sig_transdc_resp-reg_receiver"/>
</dbReference>
<dbReference type="InterPro" id="IPR003594">
    <property type="entry name" value="HATPase_dom"/>
</dbReference>